<gene>
    <name evidence="3" type="ORF">CAE01nite_07010</name>
</gene>
<name>A0A512D908_9CELL</name>
<feature type="domain" description="HNH nuclease" evidence="2">
    <location>
        <begin position="381"/>
        <end position="434"/>
    </location>
</feature>
<dbReference type="CDD" id="cd00085">
    <property type="entry name" value="HNHc"/>
    <property type="match status" value="1"/>
</dbReference>
<evidence type="ECO:0000259" key="2">
    <source>
        <dbReference type="SMART" id="SM00507"/>
    </source>
</evidence>
<feature type="region of interest" description="Disordered" evidence="1">
    <location>
        <begin position="454"/>
        <end position="612"/>
    </location>
</feature>
<dbReference type="InterPro" id="IPR003615">
    <property type="entry name" value="HNH_nuc"/>
</dbReference>
<dbReference type="InterPro" id="IPR003870">
    <property type="entry name" value="DUF222"/>
</dbReference>
<feature type="compositionally biased region" description="Pro residues" evidence="1">
    <location>
        <begin position="506"/>
        <end position="520"/>
    </location>
</feature>
<dbReference type="EMBL" id="BJYY01000002">
    <property type="protein sequence ID" value="GEO32976.1"/>
    <property type="molecule type" value="Genomic_DNA"/>
</dbReference>
<feature type="compositionally biased region" description="Pro residues" evidence="1">
    <location>
        <begin position="565"/>
        <end position="575"/>
    </location>
</feature>
<evidence type="ECO:0000313" key="4">
    <source>
        <dbReference type="Proteomes" id="UP000321181"/>
    </source>
</evidence>
<feature type="compositionally biased region" description="Polar residues" evidence="1">
    <location>
        <begin position="524"/>
        <end position="533"/>
    </location>
</feature>
<sequence>MPSMETSGVAPLAPVDPVTEMDVIARSLERLAGAADEAGHWPSATRRSVLRRLDRAVDGLATVRGAVLVAERDSGAWQGAGDRSFEAWRGRTGRTGLRSAAAQVRQADQLQAVPTVAAAVASGRIRLEHAVAIGKVAGTGTPAQRDAVTSPAGQERLLAMADGMDAGTFATGVTRWAATLDPAALDRDHENQRAQRFLHVARTPAGTFLKGRLDAMAGHRLTLALEALSPRPAADDDRDHGQRCADALDAMAGRILALADSRPGGHVPPQVSMILTADTWIAARAERDRRRARAATTGPEAGVGPSAVDGASPVDARGVPSQIADGGACAPYEPATLEDGTPVPAYELAVAMCDCEITRIVIDADGVPIDLGRSRRVFTGQQRRAVIARDRECAWPHCHAHARWCEVHHIRWWERDTGPTSVDNGVLLCSFHHHEVHRRDLLITRVGVATAEARGKAGADDPSAVHGGSSGGFAPMGYRFRDSEGRVIGGSPPTGPPGTTSSPLAPGSPQPPGRPAPPPVASGTGVTPGQPGTSARDLNPPAGSTRAAGPPPPRAPAAGLTRPGESPPPHSPTVPQPSAGSGGDGATHDGSDLVWTTDPFTGMRVPDFFLVP</sequence>
<protein>
    <recommendedName>
        <fullName evidence="2">HNH nuclease domain-containing protein</fullName>
    </recommendedName>
</protein>
<dbReference type="SMART" id="SM00507">
    <property type="entry name" value="HNHc"/>
    <property type="match status" value="1"/>
</dbReference>
<reference evidence="3 4" key="1">
    <citation type="submission" date="2019-07" db="EMBL/GenBank/DDBJ databases">
        <title>Whole genome shotgun sequence of Cellulomonas aerilata NBRC 106308.</title>
        <authorList>
            <person name="Hosoyama A."/>
            <person name="Uohara A."/>
            <person name="Ohji S."/>
            <person name="Ichikawa N."/>
        </authorList>
    </citation>
    <scope>NUCLEOTIDE SEQUENCE [LARGE SCALE GENOMIC DNA]</scope>
    <source>
        <strain evidence="3 4">NBRC 106308</strain>
    </source>
</reference>
<dbReference type="Proteomes" id="UP000321181">
    <property type="component" value="Unassembled WGS sequence"/>
</dbReference>
<accession>A0A512D908</accession>
<proteinExistence type="predicted"/>
<feature type="region of interest" description="Disordered" evidence="1">
    <location>
        <begin position="288"/>
        <end position="319"/>
    </location>
</feature>
<evidence type="ECO:0000256" key="1">
    <source>
        <dbReference type="SAM" id="MobiDB-lite"/>
    </source>
</evidence>
<organism evidence="3 4">
    <name type="scientific">Cellulomonas aerilata</name>
    <dbReference type="NCBI Taxonomy" id="515326"/>
    <lineage>
        <taxon>Bacteria</taxon>
        <taxon>Bacillati</taxon>
        <taxon>Actinomycetota</taxon>
        <taxon>Actinomycetes</taxon>
        <taxon>Micrococcales</taxon>
        <taxon>Cellulomonadaceae</taxon>
        <taxon>Cellulomonas</taxon>
    </lineage>
</organism>
<dbReference type="AlphaFoldDB" id="A0A512D908"/>
<keyword evidence="4" id="KW-1185">Reference proteome</keyword>
<evidence type="ECO:0000313" key="3">
    <source>
        <dbReference type="EMBL" id="GEO32976.1"/>
    </source>
</evidence>
<comment type="caution">
    <text evidence="3">The sequence shown here is derived from an EMBL/GenBank/DDBJ whole genome shotgun (WGS) entry which is preliminary data.</text>
</comment>
<dbReference type="Pfam" id="PF02720">
    <property type="entry name" value="DUF222"/>
    <property type="match status" value="1"/>
</dbReference>